<feature type="transmembrane region" description="Helical" evidence="6">
    <location>
        <begin position="260"/>
        <end position="279"/>
    </location>
</feature>
<feature type="transmembrane region" description="Helical" evidence="6">
    <location>
        <begin position="92"/>
        <end position="113"/>
    </location>
</feature>
<sequence>MSSIEHATVRNAGLLLIQRGGLVLNALLFAALVPRLMGPTIYGQFILLTSLAMWIANGSALGITPIMGRFVPEFVNRGDREGLLKFVGQMAAFRLLLAAAGAALYFILTRFWLQELDWVVLGFMGVSLFFSITSLFIYNVFLGLNQAANWVMNETLRCWGSLILVLAGGSLWGLKGACLGLALTDIMVLGVGWKWGRGYLGETFSRLEMGYLMPFFRFGFLFFVSDIILSTFQYSGATLIRVITENYNQVSYFGLALQGYLMPAAAFDQLAIAFAPFLTGLLARQEALTFEYWVGQLLKWLAVSGVLVVFVTLFLADTLIPLLIGEAFWPVALNITIMTLSLLIQGVVSVGGALTIVKERPRVNLVASALRLSGFLLAGAILISWRGSLGASLAVVAGAGLQAAFYLTCWHKLVSMSWRSWLLALGLGAVFVPLILLKSSLAINLCLAAIAVAGYLGGLLLLGLVTPGELTKAWGALVSRQVPVSPNSGENE</sequence>
<feature type="transmembrane region" description="Helical" evidence="6">
    <location>
        <begin position="300"/>
        <end position="325"/>
    </location>
</feature>
<dbReference type="PANTHER" id="PTHR30250:SF11">
    <property type="entry name" value="O-ANTIGEN TRANSPORTER-RELATED"/>
    <property type="match status" value="1"/>
</dbReference>
<feature type="transmembrane region" description="Helical" evidence="6">
    <location>
        <begin position="331"/>
        <end position="356"/>
    </location>
</feature>
<feature type="transmembrane region" description="Helical" evidence="6">
    <location>
        <begin position="45"/>
        <end position="71"/>
    </location>
</feature>
<keyword evidence="5 6" id="KW-0472">Membrane</keyword>
<evidence type="ECO:0000256" key="4">
    <source>
        <dbReference type="ARBA" id="ARBA00022989"/>
    </source>
</evidence>
<dbReference type="AlphaFoldDB" id="A0A7V6DPP1"/>
<comment type="caution">
    <text evidence="7">The sequence shown here is derived from an EMBL/GenBank/DDBJ whole genome shotgun (WGS) entry which is preliminary data.</text>
</comment>
<feature type="transmembrane region" description="Helical" evidence="6">
    <location>
        <begin position="215"/>
        <end position="240"/>
    </location>
</feature>
<feature type="transmembrane region" description="Helical" evidence="6">
    <location>
        <begin position="389"/>
        <end position="408"/>
    </location>
</feature>
<comment type="subcellular location">
    <subcellularLocation>
        <location evidence="1">Cell membrane</location>
        <topology evidence="1">Multi-pass membrane protein</topology>
    </subcellularLocation>
</comment>
<evidence type="ECO:0000313" key="7">
    <source>
        <dbReference type="EMBL" id="HHS29354.1"/>
    </source>
</evidence>
<dbReference type="InterPro" id="IPR050833">
    <property type="entry name" value="Poly_Biosynth_Transport"/>
</dbReference>
<dbReference type="GO" id="GO:0005886">
    <property type="term" value="C:plasma membrane"/>
    <property type="evidence" value="ECO:0007669"/>
    <property type="project" value="UniProtKB-SubCell"/>
</dbReference>
<feature type="transmembrane region" description="Helical" evidence="6">
    <location>
        <begin position="363"/>
        <end position="383"/>
    </location>
</feature>
<protein>
    <submittedName>
        <fullName evidence="7">Lipopolysaccharide biosynthesis protein</fullName>
    </submittedName>
</protein>
<feature type="transmembrane region" description="Helical" evidence="6">
    <location>
        <begin position="442"/>
        <end position="465"/>
    </location>
</feature>
<accession>A0A7V6DPP1</accession>
<keyword evidence="4 6" id="KW-1133">Transmembrane helix</keyword>
<name>A0A7V6DPP1_9BACT</name>
<dbReference type="PANTHER" id="PTHR30250">
    <property type="entry name" value="PST FAMILY PREDICTED COLANIC ACID TRANSPORTER"/>
    <property type="match status" value="1"/>
</dbReference>
<dbReference type="EMBL" id="DTGR01000106">
    <property type="protein sequence ID" value="HHS29354.1"/>
    <property type="molecule type" value="Genomic_DNA"/>
</dbReference>
<keyword evidence="3 6" id="KW-0812">Transmembrane</keyword>
<gene>
    <name evidence="7" type="ORF">ENV52_06600</name>
</gene>
<feature type="transmembrane region" description="Helical" evidence="6">
    <location>
        <begin position="119"/>
        <end position="144"/>
    </location>
</feature>
<evidence type="ECO:0000256" key="3">
    <source>
        <dbReference type="ARBA" id="ARBA00022692"/>
    </source>
</evidence>
<feature type="transmembrane region" description="Helical" evidence="6">
    <location>
        <begin position="420"/>
        <end position="436"/>
    </location>
</feature>
<feature type="transmembrane region" description="Helical" evidence="6">
    <location>
        <begin position="156"/>
        <end position="173"/>
    </location>
</feature>
<evidence type="ECO:0000256" key="1">
    <source>
        <dbReference type="ARBA" id="ARBA00004651"/>
    </source>
</evidence>
<evidence type="ECO:0000256" key="5">
    <source>
        <dbReference type="ARBA" id="ARBA00023136"/>
    </source>
</evidence>
<feature type="transmembrane region" description="Helical" evidence="6">
    <location>
        <begin position="12"/>
        <end position="33"/>
    </location>
</feature>
<keyword evidence="2" id="KW-1003">Cell membrane</keyword>
<organism evidence="7">
    <name type="scientific">Desulfobacca acetoxidans</name>
    <dbReference type="NCBI Taxonomy" id="60893"/>
    <lineage>
        <taxon>Bacteria</taxon>
        <taxon>Pseudomonadati</taxon>
        <taxon>Thermodesulfobacteriota</taxon>
        <taxon>Desulfobaccia</taxon>
        <taxon>Desulfobaccales</taxon>
        <taxon>Desulfobaccaceae</taxon>
        <taxon>Desulfobacca</taxon>
    </lineage>
</organism>
<proteinExistence type="predicted"/>
<reference evidence="7" key="1">
    <citation type="journal article" date="2020" name="mSystems">
        <title>Genome- and Community-Level Interaction Insights into Carbon Utilization and Element Cycling Functions of Hydrothermarchaeota in Hydrothermal Sediment.</title>
        <authorList>
            <person name="Zhou Z."/>
            <person name="Liu Y."/>
            <person name="Xu W."/>
            <person name="Pan J."/>
            <person name="Luo Z.H."/>
            <person name="Li M."/>
        </authorList>
    </citation>
    <scope>NUCLEOTIDE SEQUENCE [LARGE SCALE GENOMIC DNA]</scope>
    <source>
        <strain evidence="7">SpSt-767</strain>
    </source>
</reference>
<evidence type="ECO:0000256" key="6">
    <source>
        <dbReference type="SAM" id="Phobius"/>
    </source>
</evidence>
<evidence type="ECO:0000256" key="2">
    <source>
        <dbReference type="ARBA" id="ARBA00022475"/>
    </source>
</evidence>